<keyword evidence="2" id="KW-1003">Cell membrane</keyword>
<dbReference type="InterPro" id="IPR022781">
    <property type="entry name" value="Flagellar_biosynth_FliO"/>
</dbReference>
<dbReference type="Pfam" id="PF04347">
    <property type="entry name" value="FliO"/>
    <property type="match status" value="1"/>
</dbReference>
<name>A0A974S2C4_PERPY</name>
<feature type="region of interest" description="Disordered" evidence="6">
    <location>
        <begin position="1"/>
        <end position="36"/>
    </location>
</feature>
<dbReference type="AlphaFoldDB" id="A0A974S2C4"/>
<feature type="compositionally biased region" description="Basic and acidic residues" evidence="6">
    <location>
        <begin position="7"/>
        <end position="36"/>
    </location>
</feature>
<evidence type="ECO:0000256" key="5">
    <source>
        <dbReference type="ARBA" id="ARBA00023136"/>
    </source>
</evidence>
<keyword evidence="4 7" id="KW-1133">Transmembrane helix</keyword>
<evidence type="ECO:0000256" key="3">
    <source>
        <dbReference type="ARBA" id="ARBA00022692"/>
    </source>
</evidence>
<evidence type="ECO:0000256" key="6">
    <source>
        <dbReference type="SAM" id="MobiDB-lite"/>
    </source>
</evidence>
<keyword evidence="8" id="KW-0969">Cilium</keyword>
<keyword evidence="3 7" id="KW-0812">Transmembrane</keyword>
<sequence length="198" mass="22159">MQVQAENIEKSVKDGYSEIEETPKKTDAPAEGKTTEVSDESGNIGITFWDIVRTIAALIFVIVLLYLLLQFVNKKSKAYQKANTVENLGGTSLGSNRSVQIIKVGQRILVVGVGENIQLLKEIDDKGEYEQILNDHNQKIDQLIRPADILSKWRDKLKGEGSSSKSFAPQFKKQVLELTKERKKALGVLNKKGRNMDE</sequence>
<proteinExistence type="predicted"/>
<evidence type="ECO:0000256" key="1">
    <source>
        <dbReference type="ARBA" id="ARBA00004236"/>
    </source>
</evidence>
<evidence type="ECO:0000256" key="2">
    <source>
        <dbReference type="ARBA" id="ARBA00022475"/>
    </source>
</evidence>
<keyword evidence="8" id="KW-0282">Flagellum</keyword>
<comment type="subcellular location">
    <subcellularLocation>
        <location evidence="1">Cell membrane</location>
    </subcellularLocation>
</comment>
<evidence type="ECO:0000313" key="8">
    <source>
        <dbReference type="EMBL" id="QQT02562.1"/>
    </source>
</evidence>
<evidence type="ECO:0000313" key="9">
    <source>
        <dbReference type="Proteomes" id="UP000595254"/>
    </source>
</evidence>
<keyword evidence="9" id="KW-1185">Reference proteome</keyword>
<keyword evidence="5 7" id="KW-0472">Membrane</keyword>
<dbReference type="GO" id="GO:0044781">
    <property type="term" value="P:bacterial-type flagellum organization"/>
    <property type="evidence" value="ECO:0007669"/>
    <property type="project" value="InterPro"/>
</dbReference>
<evidence type="ECO:0000256" key="7">
    <source>
        <dbReference type="SAM" id="Phobius"/>
    </source>
</evidence>
<dbReference type="GO" id="GO:0016020">
    <property type="term" value="C:membrane"/>
    <property type="evidence" value="ECO:0007669"/>
    <property type="project" value="InterPro"/>
</dbReference>
<protein>
    <submittedName>
        <fullName evidence="8">Flagellar biosynthetic protein FliO</fullName>
    </submittedName>
</protein>
<dbReference type="KEGG" id="ppsr:I6J18_06545"/>
<accession>A0A974S2C4</accession>
<gene>
    <name evidence="8" type="ORF">I6J18_06545</name>
</gene>
<evidence type="ECO:0000256" key="4">
    <source>
        <dbReference type="ARBA" id="ARBA00022989"/>
    </source>
</evidence>
<dbReference type="Proteomes" id="UP000595254">
    <property type="component" value="Chromosome"/>
</dbReference>
<feature type="transmembrane region" description="Helical" evidence="7">
    <location>
        <begin position="51"/>
        <end position="72"/>
    </location>
</feature>
<organism evidence="8 9">
    <name type="scientific">Peribacillus psychrosaccharolyticus</name>
    <name type="common">Bacillus psychrosaccharolyticus</name>
    <dbReference type="NCBI Taxonomy" id="1407"/>
    <lineage>
        <taxon>Bacteria</taxon>
        <taxon>Bacillati</taxon>
        <taxon>Bacillota</taxon>
        <taxon>Bacilli</taxon>
        <taxon>Bacillales</taxon>
        <taxon>Bacillaceae</taxon>
        <taxon>Peribacillus</taxon>
    </lineage>
</organism>
<reference evidence="8 9" key="1">
    <citation type="submission" date="2021-01" db="EMBL/GenBank/DDBJ databases">
        <title>FDA dAtabase for Regulatory Grade micrObial Sequences (FDA-ARGOS): Supporting development and validation of Infectious Disease Dx tests.</title>
        <authorList>
            <person name="Nelson B."/>
            <person name="Plummer A."/>
            <person name="Tallon L."/>
            <person name="Sadzewicz L."/>
            <person name="Zhao X."/>
            <person name="Boylan J."/>
            <person name="Ott S."/>
            <person name="Bowen H."/>
            <person name="Vavikolanu K."/>
            <person name="Mehta A."/>
            <person name="Aluvathingal J."/>
            <person name="Nadendla S."/>
            <person name="Myers T."/>
            <person name="Yan Y."/>
            <person name="Sichtig H."/>
        </authorList>
    </citation>
    <scope>NUCLEOTIDE SEQUENCE [LARGE SCALE GENOMIC DNA]</scope>
    <source>
        <strain evidence="8 9">FDAARGOS_1161</strain>
    </source>
</reference>
<dbReference type="EMBL" id="CP068053">
    <property type="protein sequence ID" value="QQT02562.1"/>
    <property type="molecule type" value="Genomic_DNA"/>
</dbReference>
<keyword evidence="8" id="KW-0966">Cell projection</keyword>